<keyword evidence="7 8" id="KW-0472">Membrane</keyword>
<evidence type="ECO:0000256" key="8">
    <source>
        <dbReference type="SAM" id="Phobius"/>
    </source>
</evidence>
<accession>A0A6J4TB38</accession>
<keyword evidence="4" id="KW-0808">Transferase</keyword>
<evidence type="ECO:0000256" key="6">
    <source>
        <dbReference type="ARBA" id="ARBA00022989"/>
    </source>
</evidence>
<evidence type="ECO:0000256" key="3">
    <source>
        <dbReference type="ARBA" id="ARBA00022676"/>
    </source>
</evidence>
<proteinExistence type="predicted"/>
<feature type="transmembrane region" description="Helical" evidence="8">
    <location>
        <begin position="262"/>
        <end position="290"/>
    </location>
</feature>
<reference evidence="10" key="1">
    <citation type="submission" date="2020-02" db="EMBL/GenBank/DDBJ databases">
        <authorList>
            <person name="Meier V. D."/>
        </authorList>
    </citation>
    <scope>NUCLEOTIDE SEQUENCE</scope>
    <source>
        <strain evidence="10">AVDCRST_MAG85</strain>
    </source>
</reference>
<feature type="domain" description="Glycosyltransferase RgtA/B/C/D-like" evidence="9">
    <location>
        <begin position="82"/>
        <end position="224"/>
    </location>
</feature>
<feature type="transmembrane region" description="Helical" evidence="8">
    <location>
        <begin position="20"/>
        <end position="41"/>
    </location>
</feature>
<dbReference type="Pfam" id="PF13231">
    <property type="entry name" value="PMT_2"/>
    <property type="match status" value="1"/>
</dbReference>
<dbReference type="GO" id="GO:0005886">
    <property type="term" value="C:plasma membrane"/>
    <property type="evidence" value="ECO:0007669"/>
    <property type="project" value="UniProtKB-SubCell"/>
</dbReference>
<feature type="transmembrane region" description="Helical" evidence="8">
    <location>
        <begin position="339"/>
        <end position="365"/>
    </location>
</feature>
<keyword evidence="3" id="KW-0328">Glycosyltransferase</keyword>
<comment type="subcellular location">
    <subcellularLocation>
        <location evidence="1">Cell membrane</location>
        <topology evidence="1">Multi-pass membrane protein</topology>
    </subcellularLocation>
</comment>
<evidence type="ECO:0000256" key="5">
    <source>
        <dbReference type="ARBA" id="ARBA00022692"/>
    </source>
</evidence>
<dbReference type="InterPro" id="IPR050297">
    <property type="entry name" value="LipidA_mod_glycosyltrf_83"/>
</dbReference>
<evidence type="ECO:0000256" key="4">
    <source>
        <dbReference type="ARBA" id="ARBA00022679"/>
    </source>
</evidence>
<feature type="transmembrane region" description="Helical" evidence="8">
    <location>
        <begin position="223"/>
        <end position="242"/>
    </location>
</feature>
<evidence type="ECO:0000256" key="1">
    <source>
        <dbReference type="ARBA" id="ARBA00004651"/>
    </source>
</evidence>
<feature type="transmembrane region" description="Helical" evidence="8">
    <location>
        <begin position="179"/>
        <end position="211"/>
    </location>
</feature>
<feature type="transmembrane region" description="Helical" evidence="8">
    <location>
        <begin position="302"/>
        <end position="319"/>
    </location>
</feature>
<feature type="transmembrane region" description="Helical" evidence="8">
    <location>
        <begin position="102"/>
        <end position="123"/>
    </location>
</feature>
<organism evidence="10">
    <name type="scientific">uncultured Solirubrobacteraceae bacterium</name>
    <dbReference type="NCBI Taxonomy" id="1162706"/>
    <lineage>
        <taxon>Bacteria</taxon>
        <taxon>Bacillati</taxon>
        <taxon>Actinomycetota</taxon>
        <taxon>Thermoleophilia</taxon>
        <taxon>Solirubrobacterales</taxon>
        <taxon>Solirubrobacteraceae</taxon>
        <taxon>environmental samples</taxon>
    </lineage>
</organism>
<evidence type="ECO:0000313" key="10">
    <source>
        <dbReference type="EMBL" id="CAA9518706.1"/>
    </source>
</evidence>
<dbReference type="EMBL" id="CADCVT010000303">
    <property type="protein sequence ID" value="CAA9518706.1"/>
    <property type="molecule type" value="Genomic_DNA"/>
</dbReference>
<dbReference type="InterPro" id="IPR038731">
    <property type="entry name" value="RgtA/B/C-like"/>
</dbReference>
<evidence type="ECO:0000256" key="2">
    <source>
        <dbReference type="ARBA" id="ARBA00022475"/>
    </source>
</evidence>
<gene>
    <name evidence="10" type="ORF">AVDCRST_MAG85-2775</name>
</gene>
<protein>
    <recommendedName>
        <fullName evidence="9">Glycosyltransferase RgtA/B/C/D-like domain-containing protein</fullName>
    </recommendedName>
</protein>
<feature type="transmembrane region" description="Helical" evidence="8">
    <location>
        <begin position="154"/>
        <end position="173"/>
    </location>
</feature>
<evidence type="ECO:0000256" key="7">
    <source>
        <dbReference type="ARBA" id="ARBA00023136"/>
    </source>
</evidence>
<keyword evidence="5 8" id="KW-0812">Transmembrane</keyword>
<dbReference type="GO" id="GO:0016763">
    <property type="term" value="F:pentosyltransferase activity"/>
    <property type="evidence" value="ECO:0007669"/>
    <property type="project" value="TreeGrafter"/>
</dbReference>
<dbReference type="PANTHER" id="PTHR33908">
    <property type="entry name" value="MANNOSYLTRANSFERASE YKCB-RELATED"/>
    <property type="match status" value="1"/>
</dbReference>
<feature type="transmembrane region" description="Helical" evidence="8">
    <location>
        <begin position="129"/>
        <end position="147"/>
    </location>
</feature>
<keyword evidence="2" id="KW-1003">Cell membrane</keyword>
<dbReference type="PANTHER" id="PTHR33908:SF3">
    <property type="entry name" value="UNDECAPRENYL PHOSPHATE-ALPHA-4-AMINO-4-DEOXY-L-ARABINOSE ARABINOSYL TRANSFERASE"/>
    <property type="match status" value="1"/>
</dbReference>
<dbReference type="GO" id="GO:0010041">
    <property type="term" value="P:response to iron(III) ion"/>
    <property type="evidence" value="ECO:0007669"/>
    <property type="project" value="TreeGrafter"/>
</dbReference>
<keyword evidence="6 8" id="KW-1133">Transmembrane helix</keyword>
<name>A0A6J4TB38_9ACTN</name>
<evidence type="ECO:0000259" key="9">
    <source>
        <dbReference type="Pfam" id="PF13231"/>
    </source>
</evidence>
<dbReference type="AlphaFoldDB" id="A0A6J4TB38"/>
<sequence length="525" mass="57222">MSATATPPRARVPARIAEPAARIAAHPLALLVGGTVLLILVSARLRTTALDAGFWIDEGIAVGIASYDLFDIPATLQLDGAPPLYYLLLHGWMQIFGTGETATHLLSLVFSLATIPAALWAARSLWGPKAGWMAAVLAALNPFLTYYAQETRMYSLVGLLGIFVAATFLHGFTRGDRKYLIAFGVLLATLMYTHNWGLFVGVGTFAAYLVLLLWRPAESRRAFVKDGLLAYGITSVLYLPWVPTLLGQAAETGAPWAEAPSFSVLLAGLGLLLGGALAGVALLLVGGSGVAARFESEQDRRTVALLVMIVTGVMLAWTVSQVSPAFANRYLAAFIGQTLLLAAVGLAAAGRLGLVCFLVIALFWFDPRTSQVETKSNARSLSQSIEQMISGGDLVVSTHPEQLPLISYYLPDVVRYADSLGPVEDPRVFDWRNAVDRLEAAKPTPTSDRLIRTLEPGQELVLVQPILRTARWNAPWTSLVRRRTLQWERRLNEDPRLRREAVVPVFGFDPLPRGIRAVVYRRLDR</sequence>
<dbReference type="GO" id="GO:0009103">
    <property type="term" value="P:lipopolysaccharide biosynthetic process"/>
    <property type="evidence" value="ECO:0007669"/>
    <property type="project" value="TreeGrafter"/>
</dbReference>